<proteinExistence type="inferred from homology"/>
<evidence type="ECO:0000313" key="6">
    <source>
        <dbReference type="EMBL" id="WXG68778.1"/>
    </source>
</evidence>
<evidence type="ECO:0000256" key="3">
    <source>
        <dbReference type="RuleBase" id="RU003719"/>
    </source>
</evidence>
<keyword evidence="2 3" id="KW-0560">Oxidoreductase</keyword>
<dbReference type="SUPFAM" id="SSF52283">
    <property type="entry name" value="Formate/glycerate dehydrogenase catalytic domain-like"/>
    <property type="match status" value="1"/>
</dbReference>
<accession>A0ABZ2PHZ7</accession>
<dbReference type="SUPFAM" id="SSF51735">
    <property type="entry name" value="NAD(P)-binding Rossmann-fold domains"/>
    <property type="match status" value="1"/>
</dbReference>
<dbReference type="PROSITE" id="PS00671">
    <property type="entry name" value="D_2_HYDROXYACID_DH_3"/>
    <property type="match status" value="1"/>
</dbReference>
<dbReference type="Proteomes" id="UP001432000">
    <property type="component" value="Chromosome"/>
</dbReference>
<sequence length="321" mass="34072">MAILTDRAWPDDTIERKILEDAGITVIAAGAGPNPVEEIDRLVSDTQPDAILTCWDRISDVAISSAKNLRVITRLGIGLDNIAVSTATSHGVVVTNVPDYCTEEVSDHAVALALAWTRGVAHADREIRAGRWNPSRFQLRRLSTLTCGIIGFGKIGRRTAAKLLGFGAEVLIHSRTPPVGASSVTNVTMNELLSSSDIVFLHVPLTDATQHLISADELRIMRPGAVLINVSRGGLVDTAALLESLNAGHLGGACLDVLEGEPIVPAELLAHDSVIITPHIAFTSDVALSELRRGAAEEVVRVLAGKPAEHPCNSPTPRSNT</sequence>
<dbReference type="PANTHER" id="PTHR10996:SF283">
    <property type="entry name" value="GLYOXYLATE_HYDROXYPYRUVATE REDUCTASE B"/>
    <property type="match status" value="1"/>
</dbReference>
<dbReference type="Pfam" id="PF02826">
    <property type="entry name" value="2-Hacid_dh_C"/>
    <property type="match status" value="1"/>
</dbReference>
<evidence type="ECO:0000256" key="1">
    <source>
        <dbReference type="ARBA" id="ARBA00005854"/>
    </source>
</evidence>
<evidence type="ECO:0000256" key="2">
    <source>
        <dbReference type="ARBA" id="ARBA00023002"/>
    </source>
</evidence>
<dbReference type="PROSITE" id="PS00670">
    <property type="entry name" value="D_2_HYDROXYACID_DH_2"/>
    <property type="match status" value="1"/>
</dbReference>
<dbReference type="EMBL" id="CP147846">
    <property type="protein sequence ID" value="WXG68778.1"/>
    <property type="molecule type" value="Genomic_DNA"/>
</dbReference>
<dbReference type="Pfam" id="PF00389">
    <property type="entry name" value="2-Hacid_dh"/>
    <property type="match status" value="1"/>
</dbReference>
<dbReference type="InterPro" id="IPR006140">
    <property type="entry name" value="D-isomer_DH_NAD-bd"/>
</dbReference>
<evidence type="ECO:0000313" key="7">
    <source>
        <dbReference type="Proteomes" id="UP001432000"/>
    </source>
</evidence>
<evidence type="ECO:0000259" key="4">
    <source>
        <dbReference type="Pfam" id="PF00389"/>
    </source>
</evidence>
<dbReference type="InterPro" id="IPR029753">
    <property type="entry name" value="D-isomer_DH_CS"/>
</dbReference>
<reference evidence="6 7" key="1">
    <citation type="submission" date="2024-03" db="EMBL/GenBank/DDBJ databases">
        <title>Natural products discovery in diverse microorganisms through a two-stage MS feature dereplication strategy.</title>
        <authorList>
            <person name="Zhang R."/>
        </authorList>
    </citation>
    <scope>NUCLEOTIDE SEQUENCE [LARGE SCALE GENOMIC DNA]</scope>
    <source>
        <strain evidence="6 7">18930</strain>
    </source>
</reference>
<gene>
    <name evidence="6" type="ORF">WDS16_26965</name>
</gene>
<keyword evidence="7" id="KW-1185">Reference proteome</keyword>
<dbReference type="InterPro" id="IPR043322">
    <property type="entry name" value="CtBP"/>
</dbReference>
<name>A0ABZ2PHZ7_9NOCA</name>
<evidence type="ECO:0000259" key="5">
    <source>
        <dbReference type="Pfam" id="PF02826"/>
    </source>
</evidence>
<feature type="domain" description="D-isomer specific 2-hydroxyacid dehydrogenase catalytic" evidence="4">
    <location>
        <begin position="16"/>
        <end position="313"/>
    </location>
</feature>
<dbReference type="InterPro" id="IPR036291">
    <property type="entry name" value="NAD(P)-bd_dom_sf"/>
</dbReference>
<protein>
    <submittedName>
        <fullName evidence="6">C-terminal binding protein</fullName>
    </submittedName>
</protein>
<comment type="similarity">
    <text evidence="1 3">Belongs to the D-isomer specific 2-hydroxyacid dehydrogenase family.</text>
</comment>
<dbReference type="RefSeq" id="WP_338889190.1">
    <property type="nucleotide sequence ID" value="NZ_CP147846.1"/>
</dbReference>
<feature type="domain" description="D-isomer specific 2-hydroxyacid dehydrogenase NAD-binding" evidence="5">
    <location>
        <begin position="110"/>
        <end position="281"/>
    </location>
</feature>
<dbReference type="InterPro" id="IPR006139">
    <property type="entry name" value="D-isomer_2_OHA_DH_cat_dom"/>
</dbReference>
<dbReference type="Gene3D" id="3.40.50.720">
    <property type="entry name" value="NAD(P)-binding Rossmann-like Domain"/>
    <property type="match status" value="2"/>
</dbReference>
<dbReference type="InterPro" id="IPR050223">
    <property type="entry name" value="D-isomer_2-hydroxyacid_DH"/>
</dbReference>
<organism evidence="6 7">
    <name type="scientific">Rhodococcus sovatensis</name>
    <dbReference type="NCBI Taxonomy" id="1805840"/>
    <lineage>
        <taxon>Bacteria</taxon>
        <taxon>Bacillati</taxon>
        <taxon>Actinomycetota</taxon>
        <taxon>Actinomycetes</taxon>
        <taxon>Mycobacteriales</taxon>
        <taxon>Nocardiaceae</taxon>
        <taxon>Rhodococcus</taxon>
    </lineage>
</organism>
<dbReference type="CDD" id="cd05299">
    <property type="entry name" value="CtBP_dh"/>
    <property type="match status" value="1"/>
</dbReference>
<dbReference type="PANTHER" id="PTHR10996">
    <property type="entry name" value="2-HYDROXYACID DEHYDROGENASE-RELATED"/>
    <property type="match status" value="1"/>
</dbReference>